<evidence type="ECO:0000313" key="2">
    <source>
        <dbReference type="Proteomes" id="UP000198284"/>
    </source>
</evidence>
<dbReference type="Proteomes" id="UP000198284">
    <property type="component" value="Unassembled WGS sequence"/>
</dbReference>
<organism evidence="1 2">
    <name type="scientific">Noviherbaspirillum humi</name>
    <dbReference type="NCBI Taxonomy" id="1688639"/>
    <lineage>
        <taxon>Bacteria</taxon>
        <taxon>Pseudomonadati</taxon>
        <taxon>Pseudomonadota</taxon>
        <taxon>Betaproteobacteria</taxon>
        <taxon>Burkholderiales</taxon>
        <taxon>Oxalobacteraceae</taxon>
        <taxon>Noviherbaspirillum</taxon>
    </lineage>
</organism>
<name>A0A239IH43_9BURK</name>
<reference evidence="1 2" key="1">
    <citation type="submission" date="2017-06" db="EMBL/GenBank/DDBJ databases">
        <authorList>
            <person name="Kim H.J."/>
            <person name="Triplett B.A."/>
        </authorList>
    </citation>
    <scope>NUCLEOTIDE SEQUENCE [LARGE SCALE GENOMIC DNA]</scope>
    <source>
        <strain evidence="1 2">U15</strain>
    </source>
</reference>
<evidence type="ECO:0000313" key="1">
    <source>
        <dbReference type="EMBL" id="SNS92849.1"/>
    </source>
</evidence>
<dbReference type="EMBL" id="FZOT01000009">
    <property type="protein sequence ID" value="SNS92849.1"/>
    <property type="molecule type" value="Genomic_DNA"/>
</dbReference>
<dbReference type="AlphaFoldDB" id="A0A239IH43"/>
<protein>
    <submittedName>
        <fullName evidence="1">Uncharacterized protein</fullName>
    </submittedName>
</protein>
<gene>
    <name evidence="1" type="ORF">SAMN06265795_109107</name>
</gene>
<accession>A0A239IH43</accession>
<sequence length="244" mass="26563">MLHYSWHPEGLLLAGLRPRPNCIFDPKQPFGPPVTGMSAVGIFWTSSVLSNERPYCRRFSNDFARNQRRLSWMLLDFEGTWHVPPRESRPFWRQACTPPSMTTKAVNVCCAVVINAVRIEQPPCDWSDGIAELNSRSTVSEPTETGALGTRVREVSEVIGVIGAIGAIGAVASEGFSSPLRSRQAAHRGCPRAQIGIASLREKPLSRPCMAATISGILDASACFRSAHPAGSVSVPILPQSSRR</sequence>
<proteinExistence type="predicted"/>
<keyword evidence="2" id="KW-1185">Reference proteome</keyword>